<reference evidence="1" key="1">
    <citation type="submission" date="2023-04" db="EMBL/GenBank/DDBJ databases">
        <title>Ambrosiozyma monospora NBRC 10751.</title>
        <authorList>
            <person name="Ichikawa N."/>
            <person name="Sato H."/>
            <person name="Tonouchi N."/>
        </authorList>
    </citation>
    <scope>NUCLEOTIDE SEQUENCE</scope>
    <source>
        <strain evidence="1">NBRC 10751</strain>
    </source>
</reference>
<evidence type="ECO:0000313" key="2">
    <source>
        <dbReference type="Proteomes" id="UP001165064"/>
    </source>
</evidence>
<accession>A0ACB5TZG5</accession>
<evidence type="ECO:0000313" key="1">
    <source>
        <dbReference type="EMBL" id="GME98386.1"/>
    </source>
</evidence>
<proteinExistence type="predicted"/>
<keyword evidence="2" id="KW-1185">Reference proteome</keyword>
<sequence length="211" mass="23974">MEQVLKNVDANEVMTAWDEQAEADKFHVTKLIFGEDRRFYELSKLLQTSKVQTATLKIKDAVSEEEKLKLERALGAKVALRTLTMPLGRAAVFLSSRKPLMSERFPIPKINFNSLILPDMINVSLEKDAIDQNLYDWGYFHNGCSSGLMISRDTVDVNGSWIVFNKPPKLNPQHAGFLLGLGLNGHLKKLEEWHIYNYLGPKHNFTSGQQI</sequence>
<gene>
    <name evidence="1" type="ORF">Amon02_001047500</name>
</gene>
<name>A0ACB5TZG5_AMBMO</name>
<protein>
    <submittedName>
        <fullName evidence="1">Unnamed protein product</fullName>
    </submittedName>
</protein>
<dbReference type="EMBL" id="BSXS01010499">
    <property type="protein sequence ID" value="GME98386.1"/>
    <property type="molecule type" value="Genomic_DNA"/>
</dbReference>
<comment type="caution">
    <text evidence="1">The sequence shown here is derived from an EMBL/GenBank/DDBJ whole genome shotgun (WGS) entry which is preliminary data.</text>
</comment>
<organism evidence="1 2">
    <name type="scientific">Ambrosiozyma monospora</name>
    <name type="common">Yeast</name>
    <name type="synonym">Endomycopsis monosporus</name>
    <dbReference type="NCBI Taxonomy" id="43982"/>
    <lineage>
        <taxon>Eukaryota</taxon>
        <taxon>Fungi</taxon>
        <taxon>Dikarya</taxon>
        <taxon>Ascomycota</taxon>
        <taxon>Saccharomycotina</taxon>
        <taxon>Pichiomycetes</taxon>
        <taxon>Pichiales</taxon>
        <taxon>Pichiaceae</taxon>
        <taxon>Ambrosiozyma</taxon>
    </lineage>
</organism>
<dbReference type="Proteomes" id="UP001165064">
    <property type="component" value="Unassembled WGS sequence"/>
</dbReference>